<evidence type="ECO:0000313" key="7">
    <source>
        <dbReference type="EMBL" id="KAL0181637.1"/>
    </source>
</evidence>
<evidence type="ECO:0000256" key="3">
    <source>
        <dbReference type="ARBA" id="ARBA00022989"/>
    </source>
</evidence>
<accession>A0ABD0Q5X8</accession>
<evidence type="ECO:0000259" key="6">
    <source>
        <dbReference type="PROSITE" id="PS50221"/>
    </source>
</evidence>
<dbReference type="PROSITE" id="PS50221">
    <property type="entry name" value="GAIN_B"/>
    <property type="match status" value="1"/>
</dbReference>
<evidence type="ECO:0000256" key="2">
    <source>
        <dbReference type="ARBA" id="ARBA00022692"/>
    </source>
</evidence>
<dbReference type="Proteomes" id="UP001529510">
    <property type="component" value="Unassembled WGS sequence"/>
</dbReference>
<name>A0ABD0Q5X8_CIRMR</name>
<evidence type="ECO:0000256" key="5">
    <source>
        <dbReference type="ARBA" id="ARBA00023157"/>
    </source>
</evidence>
<comment type="subcellular location">
    <subcellularLocation>
        <location evidence="1">Membrane</location>
    </subcellularLocation>
</comment>
<evidence type="ECO:0000256" key="4">
    <source>
        <dbReference type="ARBA" id="ARBA00023136"/>
    </source>
</evidence>
<gene>
    <name evidence="7" type="ORF">M9458_024043</name>
</gene>
<feature type="non-terminal residue" evidence="7">
    <location>
        <position position="1"/>
    </location>
</feature>
<dbReference type="EMBL" id="JAMKFB020000011">
    <property type="protein sequence ID" value="KAL0181637.1"/>
    <property type="molecule type" value="Genomic_DNA"/>
</dbReference>
<feature type="non-terminal residue" evidence="7">
    <location>
        <position position="68"/>
    </location>
</feature>
<dbReference type="GO" id="GO:0016020">
    <property type="term" value="C:membrane"/>
    <property type="evidence" value="ECO:0007669"/>
    <property type="project" value="UniProtKB-SubCell"/>
</dbReference>
<keyword evidence="5" id="KW-1015">Disulfide bond</keyword>
<dbReference type="Gene3D" id="2.60.220.50">
    <property type="match status" value="1"/>
</dbReference>
<evidence type="ECO:0000313" key="8">
    <source>
        <dbReference type="Proteomes" id="UP001529510"/>
    </source>
</evidence>
<keyword evidence="8" id="KW-1185">Reference proteome</keyword>
<sequence length="68" mass="7419">VAKLVFALYKNLGQFLSTENATMKLGHEANGRNLSVAVNSDVIAASINKESSRVFISEPVIFTLEHID</sequence>
<keyword evidence="4" id="KW-0472">Membrane</keyword>
<keyword evidence="3" id="KW-1133">Transmembrane helix</keyword>
<dbReference type="AlphaFoldDB" id="A0ABD0Q5X8"/>
<feature type="domain" description="GAIN-B" evidence="6">
    <location>
        <begin position="1"/>
        <end position="68"/>
    </location>
</feature>
<dbReference type="InterPro" id="IPR057244">
    <property type="entry name" value="GAIN_B"/>
</dbReference>
<protein>
    <recommendedName>
        <fullName evidence="6">GAIN-B domain-containing protein</fullName>
    </recommendedName>
</protein>
<reference evidence="7 8" key="1">
    <citation type="submission" date="2024-05" db="EMBL/GenBank/DDBJ databases">
        <title>Genome sequencing and assembly of Indian major carp, Cirrhinus mrigala (Hamilton, 1822).</title>
        <authorList>
            <person name="Mohindra V."/>
            <person name="Chowdhury L.M."/>
            <person name="Lal K."/>
            <person name="Jena J.K."/>
        </authorList>
    </citation>
    <scope>NUCLEOTIDE SEQUENCE [LARGE SCALE GENOMIC DNA]</scope>
    <source>
        <strain evidence="7">CM1030</strain>
        <tissue evidence="7">Blood</tissue>
    </source>
</reference>
<keyword evidence="2" id="KW-0812">Transmembrane</keyword>
<dbReference type="InterPro" id="IPR046338">
    <property type="entry name" value="GAIN_dom_sf"/>
</dbReference>
<organism evidence="7 8">
    <name type="scientific">Cirrhinus mrigala</name>
    <name type="common">Mrigala</name>
    <dbReference type="NCBI Taxonomy" id="683832"/>
    <lineage>
        <taxon>Eukaryota</taxon>
        <taxon>Metazoa</taxon>
        <taxon>Chordata</taxon>
        <taxon>Craniata</taxon>
        <taxon>Vertebrata</taxon>
        <taxon>Euteleostomi</taxon>
        <taxon>Actinopterygii</taxon>
        <taxon>Neopterygii</taxon>
        <taxon>Teleostei</taxon>
        <taxon>Ostariophysi</taxon>
        <taxon>Cypriniformes</taxon>
        <taxon>Cyprinidae</taxon>
        <taxon>Labeoninae</taxon>
        <taxon>Labeonini</taxon>
        <taxon>Cirrhinus</taxon>
    </lineage>
</organism>
<evidence type="ECO:0000256" key="1">
    <source>
        <dbReference type="ARBA" id="ARBA00004370"/>
    </source>
</evidence>
<proteinExistence type="predicted"/>
<comment type="caution">
    <text evidence="7">The sequence shown here is derived from an EMBL/GenBank/DDBJ whole genome shotgun (WGS) entry which is preliminary data.</text>
</comment>